<dbReference type="RefSeq" id="WP_131156037.1">
    <property type="nucleotide sequence ID" value="NZ_CP036402.1"/>
</dbReference>
<dbReference type="Pfam" id="PF13384">
    <property type="entry name" value="HTH_23"/>
    <property type="match status" value="1"/>
</dbReference>
<dbReference type="AlphaFoldDB" id="A0A411YIC8"/>
<gene>
    <name evidence="1" type="ORF">ER308_16670</name>
</gene>
<accession>A0A411YIC8</accession>
<keyword evidence="2" id="KW-1185">Reference proteome</keyword>
<protein>
    <submittedName>
        <fullName evidence="1">RNA polymerase subunit sigma-70</fullName>
    </submittedName>
</protein>
<dbReference type="EMBL" id="CP036402">
    <property type="protein sequence ID" value="QBI21044.1"/>
    <property type="molecule type" value="Genomic_DNA"/>
</dbReference>
<evidence type="ECO:0000313" key="1">
    <source>
        <dbReference type="EMBL" id="QBI21044.1"/>
    </source>
</evidence>
<name>A0A411YIC8_9ACTN</name>
<sequence>MSTMAVDDLSPNDGLRAVQALRVLADDLEAEHVARALAEGWPWARVAEALDVTRQAVQKKHGHRNRPVD</sequence>
<dbReference type="OrthoDB" id="3579809at2"/>
<proteinExistence type="predicted"/>
<evidence type="ECO:0000313" key="2">
    <source>
        <dbReference type="Proteomes" id="UP000291469"/>
    </source>
</evidence>
<reference evidence="1 2" key="1">
    <citation type="submission" date="2019-01" db="EMBL/GenBank/DDBJ databases">
        <title>Egibacter rhizosphaerae EGI 80759T.</title>
        <authorList>
            <person name="Chen D.-D."/>
            <person name="Tian Y."/>
            <person name="Jiao J.-Y."/>
            <person name="Zhang X.-T."/>
            <person name="Zhang Y.-G."/>
            <person name="Zhang Y."/>
            <person name="Xiao M."/>
            <person name="Shu W.-S."/>
            <person name="Li W.-J."/>
        </authorList>
    </citation>
    <scope>NUCLEOTIDE SEQUENCE [LARGE SCALE GENOMIC DNA]</scope>
    <source>
        <strain evidence="1 2">EGI 80759</strain>
    </source>
</reference>
<dbReference type="KEGG" id="erz:ER308_16670"/>
<dbReference type="Proteomes" id="UP000291469">
    <property type="component" value="Chromosome"/>
</dbReference>
<organism evidence="1 2">
    <name type="scientific">Egibacter rhizosphaerae</name>
    <dbReference type="NCBI Taxonomy" id="1670831"/>
    <lineage>
        <taxon>Bacteria</taxon>
        <taxon>Bacillati</taxon>
        <taxon>Actinomycetota</taxon>
        <taxon>Nitriliruptoria</taxon>
        <taxon>Egibacterales</taxon>
        <taxon>Egibacteraceae</taxon>
        <taxon>Egibacter</taxon>
    </lineage>
</organism>